<evidence type="ECO:0000256" key="1">
    <source>
        <dbReference type="SAM" id="Phobius"/>
    </source>
</evidence>
<accession>A0A841RFR9</accession>
<dbReference type="Proteomes" id="UP000587760">
    <property type="component" value="Unassembled WGS sequence"/>
</dbReference>
<feature type="transmembrane region" description="Helical" evidence="1">
    <location>
        <begin position="67"/>
        <end position="87"/>
    </location>
</feature>
<dbReference type="EMBL" id="JACHGJ010000008">
    <property type="protein sequence ID" value="MBB6481840.1"/>
    <property type="molecule type" value="Genomic_DNA"/>
</dbReference>
<name>A0A841RFR9_9SPIO</name>
<evidence type="ECO:0000313" key="2">
    <source>
        <dbReference type="EMBL" id="MBB6481840.1"/>
    </source>
</evidence>
<keyword evidence="1" id="KW-0812">Transmembrane</keyword>
<dbReference type="AlphaFoldDB" id="A0A841RFR9"/>
<comment type="caution">
    <text evidence="2">The sequence shown here is derived from an EMBL/GenBank/DDBJ whole genome shotgun (WGS) entry which is preliminary data.</text>
</comment>
<protein>
    <submittedName>
        <fullName evidence="2">Uncharacterized protein</fullName>
    </submittedName>
</protein>
<reference evidence="2 3" key="1">
    <citation type="submission" date="2020-08" db="EMBL/GenBank/DDBJ databases">
        <title>Genomic Encyclopedia of Type Strains, Phase IV (KMG-IV): sequencing the most valuable type-strain genomes for metagenomic binning, comparative biology and taxonomic classification.</title>
        <authorList>
            <person name="Goeker M."/>
        </authorList>
    </citation>
    <scope>NUCLEOTIDE SEQUENCE [LARGE SCALE GENOMIC DNA]</scope>
    <source>
        <strain evidence="2 3">DSM 2461</strain>
    </source>
</reference>
<keyword evidence="1" id="KW-1133">Transmembrane helix</keyword>
<sequence length="149" mass="16625">MSRTIRNILNFQFVLFFASGAVLIALNGKFQNGSAFLLPALLVFIYSAMVNWGLGDCPVSQIVKKRFDSIYLLGALYSVVSLIAMMFELKVLSASMPAPYLAAVALSYLAISISVSVASMSSRYFFWFRFKRAKRNKTYIRYSIIAAGE</sequence>
<dbReference type="RefSeq" id="WP_184748076.1">
    <property type="nucleotide sequence ID" value="NZ_JACHGJ010000008.1"/>
</dbReference>
<proteinExistence type="predicted"/>
<organism evidence="2 3">
    <name type="scientific">Spirochaeta isovalerica</name>
    <dbReference type="NCBI Taxonomy" id="150"/>
    <lineage>
        <taxon>Bacteria</taxon>
        <taxon>Pseudomonadati</taxon>
        <taxon>Spirochaetota</taxon>
        <taxon>Spirochaetia</taxon>
        <taxon>Spirochaetales</taxon>
        <taxon>Spirochaetaceae</taxon>
        <taxon>Spirochaeta</taxon>
    </lineage>
</organism>
<evidence type="ECO:0000313" key="3">
    <source>
        <dbReference type="Proteomes" id="UP000587760"/>
    </source>
</evidence>
<feature type="transmembrane region" description="Helical" evidence="1">
    <location>
        <begin position="34"/>
        <end position="55"/>
    </location>
</feature>
<keyword evidence="1" id="KW-0472">Membrane</keyword>
<keyword evidence="3" id="KW-1185">Reference proteome</keyword>
<feature type="transmembrane region" description="Helical" evidence="1">
    <location>
        <begin position="7"/>
        <end position="28"/>
    </location>
</feature>
<gene>
    <name evidence="2" type="ORF">HNR50_003521</name>
</gene>
<feature type="transmembrane region" description="Helical" evidence="1">
    <location>
        <begin position="99"/>
        <end position="126"/>
    </location>
</feature>